<accession>A0A1H3FNZ8</accession>
<feature type="non-terminal residue" evidence="3">
    <location>
        <position position="111"/>
    </location>
</feature>
<name>A0A1H3FNZ8_9BACI</name>
<feature type="domain" description="HTH IS21-type" evidence="2">
    <location>
        <begin position="6"/>
        <end position="70"/>
    </location>
</feature>
<dbReference type="Proteomes" id="UP000198647">
    <property type="component" value="Unassembled WGS sequence"/>
</dbReference>
<dbReference type="PROSITE" id="PS50531">
    <property type="entry name" value="HTH_IS21"/>
    <property type="match status" value="1"/>
</dbReference>
<dbReference type="EMBL" id="FNOS01000004">
    <property type="protein sequence ID" value="SDX92681.1"/>
    <property type="molecule type" value="Genomic_DNA"/>
</dbReference>
<dbReference type="InterPro" id="IPR017894">
    <property type="entry name" value="HTH_IS21_transposase_type"/>
</dbReference>
<evidence type="ECO:0000313" key="4">
    <source>
        <dbReference type="Proteomes" id="UP000198647"/>
    </source>
</evidence>
<gene>
    <name evidence="3" type="ORF">SAMN04488081_1621</name>
</gene>
<keyword evidence="4" id="KW-1185">Reference proteome</keyword>
<proteinExistence type="predicted"/>
<evidence type="ECO:0000259" key="2">
    <source>
        <dbReference type="PROSITE" id="PS50531"/>
    </source>
</evidence>
<sequence>MLEVTDIKYIRKEVNEKGCSYSDVARRTNTDVRTVKKYADQETFRPSDKTEKNQPAPVMDPVKPTIDEWLKDDLKKKKKYRRTAKRIWQLLKDDGFAGSERSVRTYVSRRK</sequence>
<protein>
    <recommendedName>
        <fullName evidence="2">HTH IS21-type domain-containing protein</fullName>
    </recommendedName>
</protein>
<feature type="region of interest" description="Disordered" evidence="1">
    <location>
        <begin position="38"/>
        <end position="63"/>
    </location>
</feature>
<comment type="caution">
    <text evidence="3">The sequence shown here is derived from an EMBL/GenBank/DDBJ whole genome shotgun (WGS) entry which is preliminary data.</text>
</comment>
<evidence type="ECO:0000313" key="3">
    <source>
        <dbReference type="EMBL" id="SDX92681.1"/>
    </source>
</evidence>
<feature type="compositionally biased region" description="Basic and acidic residues" evidence="1">
    <location>
        <begin position="38"/>
        <end position="52"/>
    </location>
</feature>
<reference evidence="3 4" key="1">
    <citation type="submission" date="2016-10" db="EMBL/GenBank/DDBJ databases">
        <authorList>
            <person name="Varghese N."/>
            <person name="Submissions S."/>
        </authorList>
    </citation>
    <scope>NUCLEOTIDE SEQUENCE [LARGE SCALE GENOMIC DNA]</scope>
    <source>
        <strain evidence="3 4">DSM 20748</strain>
    </source>
</reference>
<organism evidence="3 4">
    <name type="scientific">Salimicrobium album</name>
    <dbReference type="NCBI Taxonomy" id="50717"/>
    <lineage>
        <taxon>Bacteria</taxon>
        <taxon>Bacillati</taxon>
        <taxon>Bacillota</taxon>
        <taxon>Bacilli</taxon>
        <taxon>Bacillales</taxon>
        <taxon>Bacillaceae</taxon>
        <taxon>Salimicrobium</taxon>
    </lineage>
</organism>
<evidence type="ECO:0000256" key="1">
    <source>
        <dbReference type="SAM" id="MobiDB-lite"/>
    </source>
</evidence>